<dbReference type="AlphaFoldDB" id="A0A183IB89"/>
<dbReference type="PROSITE" id="PS00125">
    <property type="entry name" value="SER_THR_PHOSPHATASE"/>
    <property type="match status" value="1"/>
</dbReference>
<evidence type="ECO:0000313" key="13">
    <source>
        <dbReference type="WBParaSite" id="SBAD_0000090601-mRNA-1"/>
    </source>
</evidence>
<dbReference type="PRINTS" id="PR00114">
    <property type="entry name" value="STPHPHTASE"/>
</dbReference>
<dbReference type="Proteomes" id="UP000270296">
    <property type="component" value="Unassembled WGS sequence"/>
</dbReference>
<evidence type="ECO:0000256" key="5">
    <source>
        <dbReference type="ARBA" id="ARBA00023211"/>
    </source>
</evidence>
<name>A0A183IB89_9BILA</name>
<comment type="catalytic activity">
    <reaction evidence="6">
        <text>O-phospho-L-seryl-[protein] + H2O = L-seryl-[protein] + phosphate</text>
        <dbReference type="Rhea" id="RHEA:20629"/>
        <dbReference type="Rhea" id="RHEA-COMP:9863"/>
        <dbReference type="Rhea" id="RHEA-COMP:11604"/>
        <dbReference type="ChEBI" id="CHEBI:15377"/>
        <dbReference type="ChEBI" id="CHEBI:29999"/>
        <dbReference type="ChEBI" id="CHEBI:43474"/>
        <dbReference type="ChEBI" id="CHEBI:83421"/>
        <dbReference type="EC" id="3.1.3.16"/>
    </reaction>
</comment>
<dbReference type="Pfam" id="PF00149">
    <property type="entry name" value="Metallophos"/>
    <property type="match status" value="1"/>
</dbReference>
<feature type="region of interest" description="Disordered" evidence="9">
    <location>
        <begin position="266"/>
        <end position="290"/>
    </location>
</feature>
<evidence type="ECO:0000259" key="10">
    <source>
        <dbReference type="PROSITE" id="PS00125"/>
    </source>
</evidence>
<dbReference type="EMBL" id="UZAM01006649">
    <property type="protein sequence ID" value="VDO92463.1"/>
    <property type="molecule type" value="Genomic_DNA"/>
</dbReference>
<dbReference type="EC" id="3.1.3.16" evidence="8"/>
<evidence type="ECO:0000256" key="3">
    <source>
        <dbReference type="ARBA" id="ARBA00022801"/>
    </source>
</evidence>
<dbReference type="GO" id="GO:0005634">
    <property type="term" value="C:nucleus"/>
    <property type="evidence" value="ECO:0007669"/>
    <property type="project" value="TreeGrafter"/>
</dbReference>
<accession>A0A183IB89</accession>
<evidence type="ECO:0000256" key="1">
    <source>
        <dbReference type="ARBA" id="ARBA00001936"/>
    </source>
</evidence>
<keyword evidence="2" id="KW-0479">Metal-binding</keyword>
<dbReference type="GO" id="GO:0005737">
    <property type="term" value="C:cytoplasm"/>
    <property type="evidence" value="ECO:0007669"/>
    <property type="project" value="TreeGrafter"/>
</dbReference>
<evidence type="ECO:0000256" key="8">
    <source>
        <dbReference type="RuleBase" id="RU004273"/>
    </source>
</evidence>
<dbReference type="InterPro" id="IPR050341">
    <property type="entry name" value="PP1_catalytic_subunit"/>
</dbReference>
<protein>
    <recommendedName>
        <fullName evidence="8">Serine/threonine-protein phosphatase</fullName>
        <ecNumber evidence="8">3.1.3.16</ecNumber>
    </recommendedName>
</protein>
<reference evidence="13" key="1">
    <citation type="submission" date="2016-06" db="UniProtKB">
        <authorList>
            <consortium name="WormBaseParasite"/>
        </authorList>
    </citation>
    <scope>IDENTIFICATION</scope>
</reference>
<organism evidence="13">
    <name type="scientific">Soboliphyme baturini</name>
    <dbReference type="NCBI Taxonomy" id="241478"/>
    <lineage>
        <taxon>Eukaryota</taxon>
        <taxon>Metazoa</taxon>
        <taxon>Ecdysozoa</taxon>
        <taxon>Nematoda</taxon>
        <taxon>Enoplea</taxon>
        <taxon>Dorylaimia</taxon>
        <taxon>Dioctophymatida</taxon>
        <taxon>Dioctophymatoidea</taxon>
        <taxon>Soboliphymatidae</taxon>
        <taxon>Soboliphyme</taxon>
    </lineage>
</organism>
<keyword evidence="4" id="KW-0904">Protein phosphatase</keyword>
<dbReference type="SMART" id="SM00156">
    <property type="entry name" value="PP2Ac"/>
    <property type="match status" value="1"/>
</dbReference>
<dbReference type="WBParaSite" id="SBAD_0000090601-mRNA-1">
    <property type="protein sequence ID" value="SBAD_0000090601-mRNA-1"/>
    <property type="gene ID" value="SBAD_0000090601"/>
</dbReference>
<dbReference type="SUPFAM" id="SSF56300">
    <property type="entry name" value="Metallo-dependent phosphatases"/>
    <property type="match status" value="1"/>
</dbReference>
<keyword evidence="5" id="KW-0464">Manganese</keyword>
<evidence type="ECO:0000256" key="9">
    <source>
        <dbReference type="SAM" id="MobiDB-lite"/>
    </source>
</evidence>
<comment type="catalytic activity">
    <reaction evidence="7 8">
        <text>O-phospho-L-threonyl-[protein] + H2O = L-threonyl-[protein] + phosphate</text>
        <dbReference type="Rhea" id="RHEA:47004"/>
        <dbReference type="Rhea" id="RHEA-COMP:11060"/>
        <dbReference type="Rhea" id="RHEA-COMP:11605"/>
        <dbReference type="ChEBI" id="CHEBI:15377"/>
        <dbReference type="ChEBI" id="CHEBI:30013"/>
        <dbReference type="ChEBI" id="CHEBI:43474"/>
        <dbReference type="ChEBI" id="CHEBI:61977"/>
        <dbReference type="EC" id="3.1.3.16"/>
    </reaction>
</comment>
<dbReference type="PANTHER" id="PTHR11668">
    <property type="entry name" value="SERINE/THREONINE PROTEIN PHOSPHATASE"/>
    <property type="match status" value="1"/>
</dbReference>
<dbReference type="InterPro" id="IPR029052">
    <property type="entry name" value="Metallo-depent_PP-like"/>
</dbReference>
<dbReference type="GO" id="GO:0046872">
    <property type="term" value="F:metal ion binding"/>
    <property type="evidence" value="ECO:0007669"/>
    <property type="project" value="UniProtKB-KW"/>
</dbReference>
<evidence type="ECO:0000256" key="7">
    <source>
        <dbReference type="ARBA" id="ARBA00048336"/>
    </source>
</evidence>
<sequence length="290" mass="32577">MSPCGYVTPATRTLEAGSVADFSHSLSVPQQPAPPLVTRAMTESVWCTIMEIPWVTGDYVDRGTENLEVICTLLILKILHPEDFFLLRGNHESRAINRNYGFSLECRNRLNYLTWLKFEDTLDCLPLVALISHRVLCMHGGLSPSWLDLEEIDKFSRPLSIPESGIICDILWSDPDPTIKGYRQNDIRGAGYFFGTDVIMDACERFNVDLIVRAHECMPNGYKTYADNRLATIFSDANYELGNSAAVMTINKHCQCQFTVFKPVKKGPTQESTSNDSLTTSESEETTSNE</sequence>
<proteinExistence type="inferred from homology"/>
<dbReference type="InterPro" id="IPR006186">
    <property type="entry name" value="Ser/Thr-sp_prot-phosphatase"/>
</dbReference>
<evidence type="ECO:0000313" key="11">
    <source>
        <dbReference type="EMBL" id="VDO92463.1"/>
    </source>
</evidence>
<evidence type="ECO:0000313" key="12">
    <source>
        <dbReference type="Proteomes" id="UP000270296"/>
    </source>
</evidence>
<comment type="similarity">
    <text evidence="8">Belongs to the PPP phosphatase family.</text>
</comment>
<keyword evidence="12" id="KW-1185">Reference proteome</keyword>
<feature type="compositionally biased region" description="Low complexity" evidence="9">
    <location>
        <begin position="271"/>
        <end position="281"/>
    </location>
</feature>
<evidence type="ECO:0000256" key="6">
    <source>
        <dbReference type="ARBA" id="ARBA00047761"/>
    </source>
</evidence>
<comment type="cofactor">
    <cofactor evidence="1">
        <name>Mn(2+)</name>
        <dbReference type="ChEBI" id="CHEBI:29035"/>
    </cofactor>
</comment>
<dbReference type="PANTHER" id="PTHR11668:SF300">
    <property type="entry name" value="SERINE_THREONINE-PROTEIN PHOSPHATASE"/>
    <property type="match status" value="1"/>
</dbReference>
<evidence type="ECO:0000256" key="2">
    <source>
        <dbReference type="ARBA" id="ARBA00022723"/>
    </source>
</evidence>
<keyword evidence="3 8" id="KW-0378">Hydrolase</keyword>
<dbReference type="Gene3D" id="3.60.21.10">
    <property type="match status" value="1"/>
</dbReference>
<dbReference type="InterPro" id="IPR004843">
    <property type="entry name" value="Calcineurin-like_PHP"/>
</dbReference>
<reference evidence="11 12" key="2">
    <citation type="submission" date="2018-11" db="EMBL/GenBank/DDBJ databases">
        <authorList>
            <consortium name="Pathogen Informatics"/>
        </authorList>
    </citation>
    <scope>NUCLEOTIDE SEQUENCE [LARGE SCALE GENOMIC DNA]</scope>
</reference>
<gene>
    <name evidence="11" type="ORF">SBAD_LOCUS883</name>
</gene>
<feature type="domain" description="Serine/threonine specific protein phosphatases" evidence="10">
    <location>
        <begin position="87"/>
        <end position="92"/>
    </location>
</feature>
<dbReference type="GO" id="GO:0004722">
    <property type="term" value="F:protein serine/threonine phosphatase activity"/>
    <property type="evidence" value="ECO:0007669"/>
    <property type="project" value="UniProtKB-EC"/>
</dbReference>
<evidence type="ECO:0000256" key="4">
    <source>
        <dbReference type="ARBA" id="ARBA00022912"/>
    </source>
</evidence>